<keyword evidence="3" id="KW-1185">Reference proteome</keyword>
<evidence type="ECO:0008006" key="4">
    <source>
        <dbReference type="Google" id="ProtNLM"/>
    </source>
</evidence>
<organism evidence="2 3">
    <name type="scientific">Luteolibacter rhizosphaerae</name>
    <dbReference type="NCBI Taxonomy" id="2989719"/>
    <lineage>
        <taxon>Bacteria</taxon>
        <taxon>Pseudomonadati</taxon>
        <taxon>Verrucomicrobiota</taxon>
        <taxon>Verrucomicrobiia</taxon>
        <taxon>Verrucomicrobiales</taxon>
        <taxon>Verrucomicrobiaceae</taxon>
        <taxon>Luteolibacter</taxon>
    </lineage>
</organism>
<proteinExistence type="predicted"/>
<evidence type="ECO:0000313" key="3">
    <source>
        <dbReference type="Proteomes" id="UP001165653"/>
    </source>
</evidence>
<reference evidence="2" key="1">
    <citation type="submission" date="2022-10" db="EMBL/GenBank/DDBJ databases">
        <title>Luteolibacter sp. GHJ8, whole genome shotgun sequencing project.</title>
        <authorList>
            <person name="Zhao G."/>
            <person name="Shen L."/>
        </authorList>
    </citation>
    <scope>NUCLEOTIDE SEQUENCE</scope>
    <source>
        <strain evidence="2">GHJ8</strain>
    </source>
</reference>
<dbReference type="SUPFAM" id="SSF50156">
    <property type="entry name" value="PDZ domain-like"/>
    <property type="match status" value="1"/>
</dbReference>
<sequence>MPGETRITPPAALLAFAMCWCSPVSIAQEASKPEAAKQENNPFRSRLDDAEYERRISRFDPSRLAVDKVQESKLPDFGVIVNDATPDGPAAKAGLLKGWIIDRYKGDDYWNHHQGMRAQGDNDDALREIEAVSPEGERKTFRFGPGKLGINTSNAHRPEQYVLRNTPIGAWSLELLVAVQAWHDNDHELLETALHRCVAHGMPPGPISHYYAAIVSLDRGDKAQAKILLDRVLAHVGKDGVVPRFYRPGFRTLALGVGDYGLLRKAIAEQEGFQEELQAEMLEPWETWAKTALKESLIMRAKGKEGANLLPGIVTVKDGWEKFYRIDDPAVLRDGTHFAAKSPPDYDDYCFAPEKPVKNLLWEIHGGYGDIQSPGVFNEIAFYLVDLKRRKTAAERMSYWTPLWTVAGFRIRNDVKYGRTLYLSAGINEIEIPTKRSFTRLGESATAELVKQVREGKAEATAGRKGGFTVQLVRYGNEAEVVIDGVPCLRLPVDPSVGELGCVVHSSGMAVAIDAMNLRELKAE</sequence>
<dbReference type="Proteomes" id="UP001165653">
    <property type="component" value="Unassembled WGS sequence"/>
</dbReference>
<name>A0ABT3G7X6_9BACT</name>
<feature type="signal peptide" evidence="1">
    <location>
        <begin position="1"/>
        <end position="27"/>
    </location>
</feature>
<dbReference type="InterPro" id="IPR036034">
    <property type="entry name" value="PDZ_sf"/>
</dbReference>
<feature type="chain" id="PRO_5047411715" description="Heparin-sulfate lyase N-terminal domain-containing protein" evidence="1">
    <location>
        <begin position="28"/>
        <end position="524"/>
    </location>
</feature>
<evidence type="ECO:0000313" key="2">
    <source>
        <dbReference type="EMBL" id="MCW1915900.1"/>
    </source>
</evidence>
<dbReference type="EMBL" id="JAPDDR010000011">
    <property type="protein sequence ID" value="MCW1915900.1"/>
    <property type="molecule type" value="Genomic_DNA"/>
</dbReference>
<accession>A0ABT3G7X6</accession>
<keyword evidence="1" id="KW-0732">Signal</keyword>
<gene>
    <name evidence="2" type="ORF">OJ996_20095</name>
</gene>
<protein>
    <recommendedName>
        <fullName evidence="4">Heparin-sulfate lyase N-terminal domain-containing protein</fullName>
    </recommendedName>
</protein>
<evidence type="ECO:0000256" key="1">
    <source>
        <dbReference type="SAM" id="SignalP"/>
    </source>
</evidence>
<comment type="caution">
    <text evidence="2">The sequence shown here is derived from an EMBL/GenBank/DDBJ whole genome shotgun (WGS) entry which is preliminary data.</text>
</comment>